<reference evidence="1" key="1">
    <citation type="journal article" date="2023" name="Plant J.">
        <title>The genome of the king protea, Protea cynaroides.</title>
        <authorList>
            <person name="Chang J."/>
            <person name="Duong T.A."/>
            <person name="Schoeman C."/>
            <person name="Ma X."/>
            <person name="Roodt D."/>
            <person name="Barker N."/>
            <person name="Li Z."/>
            <person name="Van de Peer Y."/>
            <person name="Mizrachi E."/>
        </authorList>
    </citation>
    <scope>NUCLEOTIDE SEQUENCE</scope>
    <source>
        <tissue evidence="1">Young leaves</tissue>
    </source>
</reference>
<accession>A0A9Q0QRV7</accession>
<dbReference type="AlphaFoldDB" id="A0A9Q0QRV7"/>
<organism evidence="1 2">
    <name type="scientific">Protea cynaroides</name>
    <dbReference type="NCBI Taxonomy" id="273540"/>
    <lineage>
        <taxon>Eukaryota</taxon>
        <taxon>Viridiplantae</taxon>
        <taxon>Streptophyta</taxon>
        <taxon>Embryophyta</taxon>
        <taxon>Tracheophyta</taxon>
        <taxon>Spermatophyta</taxon>
        <taxon>Magnoliopsida</taxon>
        <taxon>Proteales</taxon>
        <taxon>Proteaceae</taxon>
        <taxon>Protea</taxon>
    </lineage>
</organism>
<evidence type="ECO:0000313" key="1">
    <source>
        <dbReference type="EMBL" id="KAJ4969568.1"/>
    </source>
</evidence>
<protein>
    <submittedName>
        <fullName evidence="1">Uncharacterized protein</fullName>
    </submittedName>
</protein>
<keyword evidence="2" id="KW-1185">Reference proteome</keyword>
<name>A0A9Q0QRV7_9MAGN</name>
<comment type="caution">
    <text evidence="1">The sequence shown here is derived from an EMBL/GenBank/DDBJ whole genome shotgun (WGS) entry which is preliminary data.</text>
</comment>
<gene>
    <name evidence="1" type="ORF">NE237_016269</name>
</gene>
<evidence type="ECO:0000313" key="2">
    <source>
        <dbReference type="Proteomes" id="UP001141806"/>
    </source>
</evidence>
<dbReference type="EMBL" id="JAMYWD010000006">
    <property type="protein sequence ID" value="KAJ4969568.1"/>
    <property type="molecule type" value="Genomic_DNA"/>
</dbReference>
<dbReference type="Proteomes" id="UP001141806">
    <property type="component" value="Unassembled WGS sequence"/>
</dbReference>
<proteinExistence type="predicted"/>
<sequence>MTRPRFPEALNASERELQILNLPPSNPKCIDQFSGASEHQTGLSSDCCKDRDPLVSDIPSSQHDPEVMIDSGTSYHASRCAATPSPFADPWFDNPSDSLFGCLSLFQGADPS</sequence>